<gene>
    <name evidence="3" type="ORF">GCM10008967_27630</name>
</gene>
<dbReference type="EMBL" id="BAAADJ010000024">
    <property type="protein sequence ID" value="GAA0335248.1"/>
    <property type="molecule type" value="Genomic_DNA"/>
</dbReference>
<dbReference type="InterPro" id="IPR036866">
    <property type="entry name" value="RibonucZ/Hydroxyglut_hydro"/>
</dbReference>
<dbReference type="PANTHER" id="PTHR42951">
    <property type="entry name" value="METALLO-BETA-LACTAMASE DOMAIN-CONTAINING"/>
    <property type="match status" value="1"/>
</dbReference>
<dbReference type="Gene3D" id="3.60.15.10">
    <property type="entry name" value="Ribonuclease Z/Hydroxyacylglutathione hydrolase-like"/>
    <property type="match status" value="1"/>
</dbReference>
<dbReference type="Proteomes" id="UP001500782">
    <property type="component" value="Unassembled WGS sequence"/>
</dbReference>
<evidence type="ECO:0000313" key="4">
    <source>
        <dbReference type="Proteomes" id="UP001500782"/>
    </source>
</evidence>
<dbReference type="RefSeq" id="WP_343799994.1">
    <property type="nucleotide sequence ID" value="NZ_BAAADJ010000024.1"/>
</dbReference>
<dbReference type="SUPFAM" id="SSF56281">
    <property type="entry name" value="Metallo-hydrolase/oxidoreductase"/>
    <property type="match status" value="1"/>
</dbReference>
<keyword evidence="4" id="KW-1185">Reference proteome</keyword>
<name>A0ABP3G5Z9_9BACI</name>
<evidence type="ECO:0000313" key="3">
    <source>
        <dbReference type="EMBL" id="GAA0335248.1"/>
    </source>
</evidence>
<reference evidence="4" key="1">
    <citation type="journal article" date="2019" name="Int. J. Syst. Evol. Microbiol.">
        <title>The Global Catalogue of Microorganisms (GCM) 10K type strain sequencing project: providing services to taxonomists for standard genome sequencing and annotation.</title>
        <authorList>
            <consortium name="The Broad Institute Genomics Platform"/>
            <consortium name="The Broad Institute Genome Sequencing Center for Infectious Disease"/>
            <person name="Wu L."/>
            <person name="Ma J."/>
        </authorList>
    </citation>
    <scope>NUCLEOTIDE SEQUENCE [LARGE SCALE GENOMIC DNA]</scope>
    <source>
        <strain evidence="4">JCM 9731</strain>
    </source>
</reference>
<sequence length="236" mass="25789">MQVIKKGSLYQLAFMPRFFPVNCYMVEEESSLTLVDTALPYSWTGILQVAEQIGKPITKIVLTHGHGDHVGSLDTLKEKLPSVETYISKRDARLLKGDRSLDPTEPETPIRGGVPKDVRTTPDFLLEDGDEVGSLVAISTPGHTPGSMSFIDKRTLALIAGDAFQTRGGMAVSGQIRPTFPFPAMATWNKEVAIESANKLLGFNPSLLAVGHGKMIDQPNHLIDRAIQEANEHVNK</sequence>
<dbReference type="Pfam" id="PF00753">
    <property type="entry name" value="Lactamase_B"/>
    <property type="match status" value="1"/>
</dbReference>
<feature type="region of interest" description="Disordered" evidence="1">
    <location>
        <begin position="98"/>
        <end position="119"/>
    </location>
</feature>
<comment type="caution">
    <text evidence="3">The sequence shown here is derived from an EMBL/GenBank/DDBJ whole genome shotgun (WGS) entry which is preliminary data.</text>
</comment>
<dbReference type="InterPro" id="IPR050855">
    <property type="entry name" value="NDM-1-like"/>
</dbReference>
<dbReference type="SMART" id="SM00849">
    <property type="entry name" value="Lactamase_B"/>
    <property type="match status" value="1"/>
</dbReference>
<accession>A0ABP3G5Z9</accession>
<proteinExistence type="predicted"/>
<protein>
    <submittedName>
        <fullName evidence="3">MBL fold metallo-hydrolase</fullName>
    </submittedName>
</protein>
<evidence type="ECO:0000259" key="2">
    <source>
        <dbReference type="SMART" id="SM00849"/>
    </source>
</evidence>
<feature type="domain" description="Metallo-beta-lactamase" evidence="2">
    <location>
        <begin position="20"/>
        <end position="212"/>
    </location>
</feature>
<dbReference type="CDD" id="cd07721">
    <property type="entry name" value="yflN-like_MBL-fold"/>
    <property type="match status" value="1"/>
</dbReference>
<organism evidence="3 4">
    <name type="scientific">Bacillus carboniphilus</name>
    <dbReference type="NCBI Taxonomy" id="86663"/>
    <lineage>
        <taxon>Bacteria</taxon>
        <taxon>Bacillati</taxon>
        <taxon>Bacillota</taxon>
        <taxon>Bacilli</taxon>
        <taxon>Bacillales</taxon>
        <taxon>Bacillaceae</taxon>
        <taxon>Bacillus</taxon>
    </lineage>
</organism>
<dbReference type="PANTHER" id="PTHR42951:SF9">
    <property type="entry name" value="METAL-DEPENDENT HYDROLASE"/>
    <property type="match status" value="1"/>
</dbReference>
<dbReference type="InterPro" id="IPR001279">
    <property type="entry name" value="Metallo-B-lactamas"/>
</dbReference>
<evidence type="ECO:0000256" key="1">
    <source>
        <dbReference type="SAM" id="MobiDB-lite"/>
    </source>
</evidence>